<evidence type="ECO:0000313" key="2">
    <source>
        <dbReference type="EMBL" id="MBB5890588.1"/>
    </source>
</evidence>
<dbReference type="InterPro" id="IPR034660">
    <property type="entry name" value="DinB/YfiT-like"/>
</dbReference>
<organism evidence="2 3">
    <name type="scientific">Kutzneria kofuensis</name>
    <dbReference type="NCBI Taxonomy" id="103725"/>
    <lineage>
        <taxon>Bacteria</taxon>
        <taxon>Bacillati</taxon>
        <taxon>Actinomycetota</taxon>
        <taxon>Actinomycetes</taxon>
        <taxon>Pseudonocardiales</taxon>
        <taxon>Pseudonocardiaceae</taxon>
        <taxon>Kutzneria</taxon>
    </lineage>
</organism>
<dbReference type="NCBIfam" id="TIGR03086">
    <property type="entry name" value="TIGR03086 family metal-binding protein"/>
    <property type="match status" value="1"/>
</dbReference>
<dbReference type="Proteomes" id="UP000585638">
    <property type="component" value="Unassembled WGS sequence"/>
</dbReference>
<reference evidence="2 3" key="1">
    <citation type="submission" date="2020-08" db="EMBL/GenBank/DDBJ databases">
        <title>Sequencing the genomes of 1000 actinobacteria strains.</title>
        <authorList>
            <person name="Klenk H.-P."/>
        </authorList>
    </citation>
    <scope>NUCLEOTIDE SEQUENCE [LARGE SCALE GENOMIC DNA]</scope>
    <source>
        <strain evidence="2 3">DSM 43851</strain>
    </source>
</reference>
<accession>A0A7W9NG01</accession>
<proteinExistence type="predicted"/>
<dbReference type="InterPro" id="IPR017520">
    <property type="entry name" value="CHP03086"/>
</dbReference>
<sequence>MDFDEKLIDLYVLASAEFERRLRHVWDWAAPTPCTEWDVRQLVNHVVRGNLNYVALLDGGTAAEFLRWREVDALGDDQVGAYERSVREFEAAFRSPAAMRRTLDYPLGKVGGGQALAIRTTDTVIHTWDLARAIGADETLNADLVDWIDENLDAIYQGLEGMDRFFGTSGRAEASKQDRLLRRMGR</sequence>
<dbReference type="NCBIfam" id="TIGR03083">
    <property type="entry name" value="maleylpyruvate isomerase family mycothiol-dependent enzyme"/>
    <property type="match status" value="1"/>
</dbReference>
<dbReference type="AlphaFoldDB" id="A0A7W9NG01"/>
<feature type="domain" description="Mycothiol-dependent maleylpyruvate isomerase metal-binding" evidence="1">
    <location>
        <begin position="16"/>
        <end position="131"/>
    </location>
</feature>
<dbReference type="RefSeq" id="WP_312890003.1">
    <property type="nucleotide sequence ID" value="NZ_JACHIR010000001.1"/>
</dbReference>
<evidence type="ECO:0000313" key="3">
    <source>
        <dbReference type="Proteomes" id="UP000585638"/>
    </source>
</evidence>
<gene>
    <name evidence="2" type="ORF">BJ998_001784</name>
</gene>
<keyword evidence="3" id="KW-1185">Reference proteome</keyword>
<dbReference type="InterPro" id="IPR017517">
    <property type="entry name" value="Maleyloyr_isom"/>
</dbReference>
<dbReference type="Gene3D" id="1.20.120.450">
    <property type="entry name" value="dinb family like domain"/>
    <property type="match status" value="1"/>
</dbReference>
<evidence type="ECO:0000259" key="1">
    <source>
        <dbReference type="Pfam" id="PF11716"/>
    </source>
</evidence>
<comment type="caution">
    <text evidence="2">The sequence shown here is derived from an EMBL/GenBank/DDBJ whole genome shotgun (WGS) entry which is preliminary data.</text>
</comment>
<protein>
    <submittedName>
        <fullName evidence="2">Uncharacterized protein (TIGR03086 family)</fullName>
    </submittedName>
</protein>
<dbReference type="EMBL" id="JACHIR010000001">
    <property type="protein sequence ID" value="MBB5890588.1"/>
    <property type="molecule type" value="Genomic_DNA"/>
</dbReference>
<dbReference type="GO" id="GO:0046872">
    <property type="term" value="F:metal ion binding"/>
    <property type="evidence" value="ECO:0007669"/>
    <property type="project" value="InterPro"/>
</dbReference>
<dbReference type="InterPro" id="IPR024344">
    <property type="entry name" value="MDMPI_metal-binding"/>
</dbReference>
<dbReference type="SUPFAM" id="SSF109854">
    <property type="entry name" value="DinB/YfiT-like putative metalloenzymes"/>
    <property type="match status" value="1"/>
</dbReference>
<dbReference type="Pfam" id="PF11716">
    <property type="entry name" value="MDMPI_N"/>
    <property type="match status" value="1"/>
</dbReference>
<name>A0A7W9NG01_9PSEU</name>